<feature type="compositionally biased region" description="Acidic residues" evidence="1">
    <location>
        <begin position="51"/>
        <end position="65"/>
    </location>
</feature>
<organism evidence="3 4">
    <name type="scientific">Monilinia vaccinii-corymbosi</name>
    <dbReference type="NCBI Taxonomy" id="61207"/>
    <lineage>
        <taxon>Eukaryota</taxon>
        <taxon>Fungi</taxon>
        <taxon>Dikarya</taxon>
        <taxon>Ascomycota</taxon>
        <taxon>Pezizomycotina</taxon>
        <taxon>Leotiomycetes</taxon>
        <taxon>Helotiales</taxon>
        <taxon>Sclerotiniaceae</taxon>
        <taxon>Monilinia</taxon>
    </lineage>
</organism>
<feature type="transmembrane region" description="Helical" evidence="2">
    <location>
        <begin position="6"/>
        <end position="25"/>
    </location>
</feature>
<keyword evidence="4" id="KW-1185">Reference proteome</keyword>
<proteinExistence type="predicted"/>
<protein>
    <submittedName>
        <fullName evidence="3">Uncharacterized protein</fullName>
    </submittedName>
</protein>
<evidence type="ECO:0000256" key="1">
    <source>
        <dbReference type="SAM" id="MobiDB-lite"/>
    </source>
</evidence>
<evidence type="ECO:0000313" key="4">
    <source>
        <dbReference type="Proteomes" id="UP000672032"/>
    </source>
</evidence>
<name>A0A8A3P9I2_9HELO</name>
<keyword evidence="2" id="KW-1133">Transmembrane helix</keyword>
<keyword evidence="2" id="KW-0472">Membrane</keyword>
<feature type="region of interest" description="Disordered" evidence="1">
    <location>
        <begin position="50"/>
        <end position="90"/>
    </location>
</feature>
<keyword evidence="2" id="KW-0812">Transmembrane</keyword>
<evidence type="ECO:0000256" key="2">
    <source>
        <dbReference type="SAM" id="Phobius"/>
    </source>
</evidence>
<sequence length="90" mass="10562">MMTPQAITGLAFTAVLILTIAAVWFQSHSKKKLERELAAMRELVAMREEQREELDQELDEEELNEEEQRGALEEGENEKLREKLRDEEYP</sequence>
<accession>A0A8A3P9I2</accession>
<dbReference type="Proteomes" id="UP000672032">
    <property type="component" value="Chromosome 3"/>
</dbReference>
<reference evidence="3" key="1">
    <citation type="submission" date="2020-10" db="EMBL/GenBank/DDBJ databases">
        <title>Genome Sequence of Monilinia vaccinii-corymbosi Sheds Light on Mummy Berry Disease Infection of Blueberry and Mating Type.</title>
        <authorList>
            <person name="Yow A.G."/>
            <person name="Zhang Y."/>
            <person name="Bansal K."/>
            <person name="Eacker S.M."/>
            <person name="Sullivan S."/>
            <person name="Liachko I."/>
            <person name="Cubeta M.A."/>
            <person name="Rollins J.A."/>
            <person name="Ashrafi H."/>
        </authorList>
    </citation>
    <scope>NUCLEOTIDE SEQUENCE</scope>
    <source>
        <strain evidence="3">RL-1</strain>
    </source>
</reference>
<feature type="compositionally biased region" description="Basic and acidic residues" evidence="1">
    <location>
        <begin position="66"/>
        <end position="90"/>
    </location>
</feature>
<evidence type="ECO:0000313" key="3">
    <source>
        <dbReference type="EMBL" id="QSZ32118.1"/>
    </source>
</evidence>
<dbReference type="EMBL" id="CP063407">
    <property type="protein sequence ID" value="QSZ32118.1"/>
    <property type="molecule type" value="Genomic_DNA"/>
</dbReference>
<gene>
    <name evidence="3" type="ORF">DSL72_001687</name>
</gene>
<dbReference type="AlphaFoldDB" id="A0A8A3P9I2"/>